<reference evidence="1 2" key="1">
    <citation type="submission" date="2016-10" db="EMBL/GenBank/DDBJ databases">
        <authorList>
            <person name="Varghese N."/>
            <person name="Submissions S."/>
        </authorList>
    </citation>
    <scope>NUCLEOTIDE SEQUENCE [LARGE SCALE GENOMIC DNA]</scope>
    <source>
        <strain evidence="1 2">CGMCC 1.6497</strain>
    </source>
</reference>
<dbReference type="SUPFAM" id="SSF56925">
    <property type="entry name" value="OMPA-like"/>
    <property type="match status" value="1"/>
</dbReference>
<sequence length="295" mass="31542">MRINFVGLLVGAGLLVLPVGGSLEAVAGDSTKRRYSVFAPTPDHLMRDMSTDRPDATESPFTIDAGHAQVETNIFGFSRSTRDSDGFRTDTYEIGTTNIRIGVTSFAELNLVWQPYGVVQTSSLLSGPASRSSGIGSVDIRGKINLWGNDLFGDLGTSAFALLPFVTLPTERSNDVSAAGFSAGLIVPFALQLSDKIGFGLNAGFVSTKSEETSSYRTEYLVTAAVSYEWTDRLGSYYEVGVAFETDDPRGDAVFLGTGLTYAVNSNTQLDIGLNVGVSPAADRINPFIGISRRF</sequence>
<keyword evidence="2" id="KW-1185">Reference proteome</keyword>
<dbReference type="EMBL" id="FNJC01000003">
    <property type="protein sequence ID" value="SDP11818.1"/>
    <property type="molecule type" value="Genomic_DNA"/>
</dbReference>
<proteinExistence type="predicted"/>
<evidence type="ECO:0000313" key="1">
    <source>
        <dbReference type="EMBL" id="SDP11818.1"/>
    </source>
</evidence>
<dbReference type="InterPro" id="IPR025737">
    <property type="entry name" value="FApF"/>
</dbReference>
<gene>
    <name evidence="1" type="ORF">SAMN04488061_2233</name>
</gene>
<organism evidence="1 2">
    <name type="scientific">Filomicrobium insigne</name>
    <dbReference type="NCBI Taxonomy" id="418854"/>
    <lineage>
        <taxon>Bacteria</taxon>
        <taxon>Pseudomonadati</taxon>
        <taxon>Pseudomonadota</taxon>
        <taxon>Alphaproteobacteria</taxon>
        <taxon>Hyphomicrobiales</taxon>
        <taxon>Hyphomicrobiaceae</taxon>
        <taxon>Filomicrobium</taxon>
    </lineage>
</organism>
<dbReference type="Proteomes" id="UP000198795">
    <property type="component" value="Unassembled WGS sequence"/>
</dbReference>
<dbReference type="Pfam" id="PF13557">
    <property type="entry name" value="Phenol_MetA_deg"/>
    <property type="match status" value="1"/>
</dbReference>
<evidence type="ECO:0000313" key="2">
    <source>
        <dbReference type="Proteomes" id="UP000198795"/>
    </source>
</evidence>
<comment type="caution">
    <text evidence="1">The sequence shown here is derived from an EMBL/GenBank/DDBJ whole genome shotgun (WGS) entry which is preliminary data.</text>
</comment>
<protein>
    <submittedName>
        <fullName evidence="1">MetA-pathway of phenol degradation</fullName>
    </submittedName>
</protein>
<name>A0A1H0Q573_9HYPH</name>
<accession>A0A1H0Q573</accession>
<dbReference type="RefSeq" id="WP_090228766.1">
    <property type="nucleotide sequence ID" value="NZ_FNJC01000003.1"/>
</dbReference>
<dbReference type="InterPro" id="IPR011250">
    <property type="entry name" value="OMP/PagP_B-barrel"/>
</dbReference>